<dbReference type="OrthoDB" id="5348404at2759"/>
<dbReference type="RefSeq" id="XP_018984546.1">
    <property type="nucleotide sequence ID" value="XM_019131359.1"/>
</dbReference>
<accession>A0A1E3QNK3</accession>
<sequence>MLPLWILVLAFLSCLLSVAIILTLTLFHLCNYRKPFEQRLIIRIILILPLFAISCYVDLISPAVGKFLQPFREIYEAFVIYTFFSLLTHILGGERNIIVQTSGREPVSHPPPMKSLLAPFDISDPYTFLTIKRGILQYVWIKPVLLLVISGTQLCGVYDVNDISWLSVYVWTTLIYNCSVSLSLYDLALFWKCLYADLKPFQPMGKFLCVKMIIFASYWQGIILVVLNWLGLLRVHSDPETNAGLAIQNALLCIELIGFAIGHWYSFSYLPFTKENLPKCGRLAFRSALKDCLGIGDLAYDFRLTFSGSSYDYKQFDSVEAMLPTADSRMRRINQGMRYSNNGQKYWLDLNSQRT</sequence>
<proteinExistence type="predicted"/>
<dbReference type="GO" id="GO:0005774">
    <property type="term" value="C:vacuolar membrane"/>
    <property type="evidence" value="ECO:0007669"/>
    <property type="project" value="EnsemblFungi"/>
</dbReference>
<feature type="transmembrane region" description="Helical" evidence="5">
    <location>
        <begin position="6"/>
        <end position="28"/>
    </location>
</feature>
<comment type="subcellular location">
    <subcellularLocation>
        <location evidence="1">Membrane</location>
        <topology evidence="1">Multi-pass membrane protein</topology>
    </subcellularLocation>
</comment>
<dbReference type="Pfam" id="PF03619">
    <property type="entry name" value="Solute_trans_a"/>
    <property type="match status" value="1"/>
</dbReference>
<feature type="transmembrane region" description="Helical" evidence="5">
    <location>
        <begin position="166"/>
        <end position="191"/>
    </location>
</feature>
<dbReference type="STRING" id="984486.A0A1E3QNK3"/>
<evidence type="ECO:0000256" key="4">
    <source>
        <dbReference type="ARBA" id="ARBA00023136"/>
    </source>
</evidence>
<dbReference type="GO" id="GO:0044395">
    <property type="term" value="P:protein targeting to vacuolar membrane"/>
    <property type="evidence" value="ECO:0007669"/>
    <property type="project" value="EnsemblFungi"/>
</dbReference>
<evidence type="ECO:0000256" key="1">
    <source>
        <dbReference type="ARBA" id="ARBA00004141"/>
    </source>
</evidence>
<dbReference type="EMBL" id="KV454433">
    <property type="protein sequence ID" value="ODQ79218.1"/>
    <property type="molecule type" value="Genomic_DNA"/>
</dbReference>
<dbReference type="AlphaFoldDB" id="A0A1E3QNK3"/>
<feature type="transmembrane region" description="Helical" evidence="5">
    <location>
        <begin position="139"/>
        <end position="160"/>
    </location>
</feature>
<dbReference type="SMART" id="SM01417">
    <property type="entry name" value="Solute_trans_a"/>
    <property type="match status" value="1"/>
</dbReference>
<feature type="non-terminal residue" evidence="6">
    <location>
        <position position="355"/>
    </location>
</feature>
<name>A0A1E3QNK3_9ASCO</name>
<reference evidence="7" key="1">
    <citation type="submission" date="2016-05" db="EMBL/GenBank/DDBJ databases">
        <title>Comparative genomics of biotechnologically important yeasts.</title>
        <authorList>
            <consortium name="DOE Joint Genome Institute"/>
            <person name="Riley R."/>
            <person name="Haridas S."/>
            <person name="Wolfe K.H."/>
            <person name="Lopes M.R."/>
            <person name="Hittinger C.T."/>
            <person name="Goker M."/>
            <person name="Salamov A."/>
            <person name="Wisecaver J."/>
            <person name="Long T.M."/>
            <person name="Aerts A.L."/>
            <person name="Barry K."/>
            <person name="Choi C."/>
            <person name="Clum A."/>
            <person name="Coughlan A.Y."/>
            <person name="Deshpande S."/>
            <person name="Douglass A.P."/>
            <person name="Hanson S.J."/>
            <person name="Klenk H.-P."/>
            <person name="Labutti K."/>
            <person name="Lapidus A."/>
            <person name="Lindquist E."/>
            <person name="Lipzen A."/>
            <person name="Meier-Kolthoff J.P."/>
            <person name="Ohm R.A."/>
            <person name="Otillar R.P."/>
            <person name="Pangilinan J."/>
            <person name="Peng Y."/>
            <person name="Rokas A."/>
            <person name="Rosa C.A."/>
            <person name="Scheuner C."/>
            <person name="Sibirny A.A."/>
            <person name="Slot J.C."/>
            <person name="Stielow J.B."/>
            <person name="Sun H."/>
            <person name="Kurtzman C.P."/>
            <person name="Blackwell M."/>
            <person name="Grigoriev I.V."/>
            <person name="Jeffries T.W."/>
        </authorList>
    </citation>
    <scope>NUCLEOTIDE SEQUENCE [LARGE SCALE GENOMIC DNA]</scope>
    <source>
        <strain evidence="7">NRRL Y-12698</strain>
    </source>
</reference>
<feature type="transmembrane region" description="Helical" evidence="5">
    <location>
        <begin position="245"/>
        <end position="265"/>
    </location>
</feature>
<keyword evidence="3 5" id="KW-1133">Transmembrane helix</keyword>
<dbReference type="GeneID" id="30149212"/>
<dbReference type="PANTHER" id="PTHR23423">
    <property type="entry name" value="ORGANIC SOLUTE TRANSPORTER-RELATED"/>
    <property type="match status" value="1"/>
</dbReference>
<keyword evidence="4 5" id="KW-0472">Membrane</keyword>
<dbReference type="InterPro" id="IPR005178">
    <property type="entry name" value="Ostalpha/TMEM184C"/>
</dbReference>
<feature type="transmembrane region" description="Helical" evidence="5">
    <location>
        <begin position="74"/>
        <end position="92"/>
    </location>
</feature>
<keyword evidence="2 5" id="KW-0812">Transmembrane</keyword>
<organism evidence="6 7">
    <name type="scientific">Babjeviella inositovora NRRL Y-12698</name>
    <dbReference type="NCBI Taxonomy" id="984486"/>
    <lineage>
        <taxon>Eukaryota</taxon>
        <taxon>Fungi</taxon>
        <taxon>Dikarya</taxon>
        <taxon>Ascomycota</taxon>
        <taxon>Saccharomycotina</taxon>
        <taxon>Pichiomycetes</taxon>
        <taxon>Serinales incertae sedis</taxon>
        <taxon>Babjeviella</taxon>
    </lineage>
</organism>
<feature type="transmembrane region" description="Helical" evidence="5">
    <location>
        <begin position="40"/>
        <end position="62"/>
    </location>
</feature>
<keyword evidence="7" id="KW-1185">Reference proteome</keyword>
<protein>
    <submittedName>
        <fullName evidence="6">Uncharacterized protein</fullName>
    </submittedName>
</protein>
<evidence type="ECO:0000256" key="3">
    <source>
        <dbReference type="ARBA" id="ARBA00022989"/>
    </source>
</evidence>
<dbReference type="GO" id="GO:0007033">
    <property type="term" value="P:vacuole organization"/>
    <property type="evidence" value="ECO:0007669"/>
    <property type="project" value="EnsemblFungi"/>
</dbReference>
<dbReference type="Proteomes" id="UP000094336">
    <property type="component" value="Unassembled WGS sequence"/>
</dbReference>
<feature type="transmembrane region" description="Helical" evidence="5">
    <location>
        <begin position="212"/>
        <end position="233"/>
    </location>
</feature>
<evidence type="ECO:0000313" key="7">
    <source>
        <dbReference type="Proteomes" id="UP000094336"/>
    </source>
</evidence>
<gene>
    <name evidence="6" type="ORF">BABINDRAFT_25503</name>
</gene>
<evidence type="ECO:0000256" key="2">
    <source>
        <dbReference type="ARBA" id="ARBA00022692"/>
    </source>
</evidence>
<evidence type="ECO:0000256" key="5">
    <source>
        <dbReference type="SAM" id="Phobius"/>
    </source>
</evidence>
<evidence type="ECO:0000313" key="6">
    <source>
        <dbReference type="EMBL" id="ODQ79218.1"/>
    </source>
</evidence>